<evidence type="ECO:0000256" key="1">
    <source>
        <dbReference type="SAM" id="MobiDB-lite"/>
    </source>
</evidence>
<name>A0AAD7RIP0_9TELE</name>
<comment type="caution">
    <text evidence="3">The sequence shown here is derived from an EMBL/GenBank/DDBJ whole genome shotgun (WGS) entry which is preliminary data.</text>
</comment>
<proteinExistence type="predicted"/>
<reference evidence="3" key="1">
    <citation type="journal article" date="2023" name="Science">
        <title>Genome structures resolve the early diversification of teleost fishes.</title>
        <authorList>
            <person name="Parey E."/>
            <person name="Louis A."/>
            <person name="Montfort J."/>
            <person name="Bouchez O."/>
            <person name="Roques C."/>
            <person name="Iampietro C."/>
            <person name="Lluch J."/>
            <person name="Castinel A."/>
            <person name="Donnadieu C."/>
            <person name="Desvignes T."/>
            <person name="Floi Bucao C."/>
            <person name="Jouanno E."/>
            <person name="Wen M."/>
            <person name="Mejri S."/>
            <person name="Dirks R."/>
            <person name="Jansen H."/>
            <person name="Henkel C."/>
            <person name="Chen W.J."/>
            <person name="Zahm M."/>
            <person name="Cabau C."/>
            <person name="Klopp C."/>
            <person name="Thompson A.W."/>
            <person name="Robinson-Rechavi M."/>
            <person name="Braasch I."/>
            <person name="Lecointre G."/>
            <person name="Bobe J."/>
            <person name="Postlethwait J.H."/>
            <person name="Berthelot C."/>
            <person name="Roest Crollius H."/>
            <person name="Guiguen Y."/>
        </authorList>
    </citation>
    <scope>NUCLEOTIDE SEQUENCE</scope>
    <source>
        <strain evidence="3">NC1722</strain>
    </source>
</reference>
<sequence>MPGEDGLFHCATAAGVWGVVFSVAVTMMMRNKRMNAIRDGPEREGRLGGRSPSSRFLADEDGEIACQNDSWTEGCGVTPATPHSQRTGSANRQHPLSVAAMLLWHFRNTVYSASPGEESNYPTGRRSIGSTVYMSTQALRPSQRSGAPHSPALQISAAGSLCKKSKPGSAGMAESCAIWEIFLVSRPTHYGAEDGPGSSSLESQVSRRDNSRSAGSEPPLHPGRTGGPL</sequence>
<dbReference type="Proteomes" id="UP001221898">
    <property type="component" value="Unassembled WGS sequence"/>
</dbReference>
<evidence type="ECO:0000313" key="3">
    <source>
        <dbReference type="EMBL" id="KAJ8384949.1"/>
    </source>
</evidence>
<organism evidence="3 4">
    <name type="scientific">Aldrovandia affinis</name>
    <dbReference type="NCBI Taxonomy" id="143900"/>
    <lineage>
        <taxon>Eukaryota</taxon>
        <taxon>Metazoa</taxon>
        <taxon>Chordata</taxon>
        <taxon>Craniata</taxon>
        <taxon>Vertebrata</taxon>
        <taxon>Euteleostomi</taxon>
        <taxon>Actinopterygii</taxon>
        <taxon>Neopterygii</taxon>
        <taxon>Teleostei</taxon>
        <taxon>Notacanthiformes</taxon>
        <taxon>Halosauridae</taxon>
        <taxon>Aldrovandia</taxon>
    </lineage>
</organism>
<protein>
    <submittedName>
        <fullName evidence="3">Uncharacterized protein</fullName>
    </submittedName>
</protein>
<feature type="region of interest" description="Disordered" evidence="1">
    <location>
        <begin position="190"/>
        <end position="229"/>
    </location>
</feature>
<keyword evidence="2" id="KW-1133">Transmembrane helix</keyword>
<accession>A0AAD7RIP0</accession>
<feature type="transmembrane region" description="Helical" evidence="2">
    <location>
        <begin position="6"/>
        <end position="28"/>
    </location>
</feature>
<dbReference type="EMBL" id="JAINUG010000261">
    <property type="protein sequence ID" value="KAJ8384949.1"/>
    <property type="molecule type" value="Genomic_DNA"/>
</dbReference>
<keyword evidence="2" id="KW-0472">Membrane</keyword>
<keyword evidence="2" id="KW-0812">Transmembrane</keyword>
<evidence type="ECO:0000256" key="2">
    <source>
        <dbReference type="SAM" id="Phobius"/>
    </source>
</evidence>
<evidence type="ECO:0000313" key="4">
    <source>
        <dbReference type="Proteomes" id="UP001221898"/>
    </source>
</evidence>
<gene>
    <name evidence="3" type="ORF">AAFF_G00196150</name>
</gene>
<keyword evidence="4" id="KW-1185">Reference proteome</keyword>
<dbReference type="AlphaFoldDB" id="A0AAD7RIP0"/>